<reference evidence="1 2" key="1">
    <citation type="submission" date="2021-06" db="EMBL/GenBank/DDBJ databases">
        <title>Caerostris darwini draft genome.</title>
        <authorList>
            <person name="Kono N."/>
            <person name="Arakawa K."/>
        </authorList>
    </citation>
    <scope>NUCLEOTIDE SEQUENCE [LARGE SCALE GENOMIC DNA]</scope>
</reference>
<accession>A0AAV4X877</accession>
<name>A0AAV4X877_9ARAC</name>
<proteinExistence type="predicted"/>
<keyword evidence="2" id="KW-1185">Reference proteome</keyword>
<dbReference type="Proteomes" id="UP001054837">
    <property type="component" value="Unassembled WGS sequence"/>
</dbReference>
<evidence type="ECO:0000313" key="1">
    <source>
        <dbReference type="EMBL" id="GIY90812.1"/>
    </source>
</evidence>
<gene>
    <name evidence="1" type="ORF">CDAR_373241</name>
</gene>
<organism evidence="1 2">
    <name type="scientific">Caerostris darwini</name>
    <dbReference type="NCBI Taxonomy" id="1538125"/>
    <lineage>
        <taxon>Eukaryota</taxon>
        <taxon>Metazoa</taxon>
        <taxon>Ecdysozoa</taxon>
        <taxon>Arthropoda</taxon>
        <taxon>Chelicerata</taxon>
        <taxon>Arachnida</taxon>
        <taxon>Araneae</taxon>
        <taxon>Araneomorphae</taxon>
        <taxon>Entelegynae</taxon>
        <taxon>Araneoidea</taxon>
        <taxon>Araneidae</taxon>
        <taxon>Caerostris</taxon>
    </lineage>
</organism>
<dbReference type="EMBL" id="BPLQ01015721">
    <property type="protein sequence ID" value="GIY90812.1"/>
    <property type="molecule type" value="Genomic_DNA"/>
</dbReference>
<evidence type="ECO:0000313" key="2">
    <source>
        <dbReference type="Proteomes" id="UP001054837"/>
    </source>
</evidence>
<sequence>MHVCNYYLRFESTYGLYCSRCILKSRDYARMQLLSEIRIHLWALLQPLYSEISRLCTCNYYLRFESTYGLYCSRCILKSRDYARMQLLSEIRIHLWALLQPLFSEISRLCTTICSNPMGCNYYLRFESTYGLYCSRCILKSRDYARMNYYLRFESTYGLYCSLCILKSRDYARVQLLSEIRIHLWALLQPLYSEISRLCTCATTI</sequence>
<comment type="caution">
    <text evidence="1">The sequence shown here is derived from an EMBL/GenBank/DDBJ whole genome shotgun (WGS) entry which is preliminary data.</text>
</comment>
<protein>
    <submittedName>
        <fullName evidence="1">Uncharacterized protein</fullName>
    </submittedName>
</protein>
<dbReference type="AlphaFoldDB" id="A0AAV4X877"/>